<dbReference type="OrthoDB" id="2456018at2"/>
<evidence type="ECO:0000313" key="1">
    <source>
        <dbReference type="EMBL" id="RUS57714.1"/>
    </source>
</evidence>
<dbReference type="RefSeq" id="WP_126989653.1">
    <property type="nucleotide sequence ID" value="NZ_JTFC01000012.1"/>
</dbReference>
<dbReference type="EMBL" id="JTFC01000012">
    <property type="protein sequence ID" value="RUS57714.1"/>
    <property type="molecule type" value="Genomic_DNA"/>
</dbReference>
<keyword evidence="2" id="KW-1185">Reference proteome</keyword>
<proteinExistence type="predicted"/>
<name>A0A433RWQ9_9BACL</name>
<protein>
    <submittedName>
        <fullName evidence="1">Uncharacterized protein</fullName>
    </submittedName>
</protein>
<dbReference type="Proteomes" id="UP000288623">
    <property type="component" value="Unassembled WGS sequence"/>
</dbReference>
<sequence length="392" mass="44264">MNTTHSLTLYGHTITLPTITQDYAAIRKIAAVRASAIIKKLQLVEQNALHLVAAFSKIRTERVALATQEIDYYYSQGRLLQKDLEEVSFREQAAVTLQPINAFEQKILTQFEEAKQTHNLAKINDEIFTKAMLAQYYQTIYNTFISLHTVYVQLAADVKYDNAWALENLPFQQWQEVPKRLQVVQQQPTKENVLALLMADPYHPTHIALAYALCGNDNEELQHFLTAIGYTEAIELLPSCETAATLFGEHNAAIHLALIENPLFFTLVTANAFQTLEVAFAKAIEQFSSTLTPFLSQQVKQEAVLLAYTVRKSPILVLTKTGIRGKGRWFKAIDTTYEKINHCLIRDGLCQLNQTTIAVPHFEHEDDELMIDLIHMMQAITAIQQPSAVSSA</sequence>
<gene>
    <name evidence="1" type="ORF">QI30_03930</name>
</gene>
<organism evidence="1 2">
    <name type="scientific">Candidatus Kurthia intestinigallinarum</name>
    <dbReference type="NCBI Taxonomy" id="1562256"/>
    <lineage>
        <taxon>Bacteria</taxon>
        <taxon>Bacillati</taxon>
        <taxon>Bacillota</taxon>
        <taxon>Bacilli</taxon>
        <taxon>Bacillales</taxon>
        <taxon>Caryophanaceae</taxon>
        <taxon>Kurthia</taxon>
    </lineage>
</organism>
<dbReference type="AlphaFoldDB" id="A0A433RWQ9"/>
<evidence type="ECO:0000313" key="2">
    <source>
        <dbReference type="Proteomes" id="UP000288623"/>
    </source>
</evidence>
<reference evidence="1 2" key="1">
    <citation type="submission" date="2014-11" db="EMBL/GenBank/DDBJ databases">
        <title>Genome sequence and analysis of novel Kurthia sp.</title>
        <authorList>
            <person name="Lawson J.N."/>
            <person name="Gonzalez J.E."/>
            <person name="Rinauldi L."/>
            <person name="Xuan Z."/>
            <person name="Firman A."/>
            <person name="Shaddox L."/>
            <person name="Trudeau A."/>
            <person name="Shah S."/>
            <person name="Reiman D."/>
        </authorList>
    </citation>
    <scope>NUCLEOTIDE SEQUENCE [LARGE SCALE GENOMIC DNA]</scope>
    <source>
        <strain evidence="1 2">3B1D</strain>
    </source>
</reference>
<accession>A0A433RWQ9</accession>
<comment type="caution">
    <text evidence="1">The sequence shown here is derived from an EMBL/GenBank/DDBJ whole genome shotgun (WGS) entry which is preliminary data.</text>
</comment>